<keyword evidence="3" id="KW-1185">Reference proteome</keyword>
<feature type="region of interest" description="Disordered" evidence="1">
    <location>
        <begin position="96"/>
        <end position="223"/>
    </location>
</feature>
<reference evidence="2 3" key="1">
    <citation type="submission" date="2023-07" db="EMBL/GenBank/DDBJ databases">
        <title>Genomic Encyclopedia of Type Strains, Phase IV (KMG-IV): sequencing the most valuable type-strain genomes for metagenomic binning, comparative biology and taxonomic classification.</title>
        <authorList>
            <person name="Goeker M."/>
        </authorList>
    </citation>
    <scope>NUCLEOTIDE SEQUENCE [LARGE SCALE GENOMIC DNA]</scope>
    <source>
        <strain evidence="2 3">DSM 5896</strain>
    </source>
</reference>
<sequence length="321" mass="35063">MDTGIGRAELPNRLLAAPDAIHQAAQSIRTKQAQTLTSSLRHGLLSLGTKRGGAKVRDTAPCLPPTPADPGLCLRRASRIEVLVQFRPGLETKDGAGAGRDRCRPPHCSHGRCRDRRHPVAPGVRSPGRQVCTRGSMRNLPGSGRLRACPRSRARQERRRPPAEPSERMGWRHVQAGSPCRTPAAGKPGPQRPRPQQHGDPAARPAGCGEDISRPPRPLSRRSVGEACASRLASLARKPCWDVWPVRRGWQGREPCPPAPAMPPVRQSGSGRRLDPDRWERAGLRRVACWRARPGGKGATAALHNMRGPLPHDHRYTLHHG</sequence>
<organism evidence="2 3">
    <name type="scientific">Labrys monachus</name>
    <dbReference type="NCBI Taxonomy" id="217067"/>
    <lineage>
        <taxon>Bacteria</taxon>
        <taxon>Pseudomonadati</taxon>
        <taxon>Pseudomonadota</taxon>
        <taxon>Alphaproteobacteria</taxon>
        <taxon>Hyphomicrobiales</taxon>
        <taxon>Xanthobacteraceae</taxon>
        <taxon>Labrys</taxon>
    </lineage>
</organism>
<comment type="caution">
    <text evidence="2">The sequence shown here is derived from an EMBL/GenBank/DDBJ whole genome shotgun (WGS) entry which is preliminary data.</text>
</comment>
<feature type="region of interest" description="Disordered" evidence="1">
    <location>
        <begin position="254"/>
        <end position="276"/>
    </location>
</feature>
<accession>A0ABU0FL30</accession>
<evidence type="ECO:0000256" key="1">
    <source>
        <dbReference type="SAM" id="MobiDB-lite"/>
    </source>
</evidence>
<feature type="compositionally biased region" description="Basic residues" evidence="1">
    <location>
        <begin position="105"/>
        <end position="119"/>
    </location>
</feature>
<proteinExistence type="predicted"/>
<feature type="compositionally biased region" description="Basic residues" evidence="1">
    <location>
        <begin position="148"/>
        <end position="158"/>
    </location>
</feature>
<dbReference type="Proteomes" id="UP001237448">
    <property type="component" value="Unassembled WGS sequence"/>
</dbReference>
<protein>
    <submittedName>
        <fullName evidence="2">Uncharacterized protein</fullName>
    </submittedName>
</protein>
<evidence type="ECO:0000313" key="3">
    <source>
        <dbReference type="Proteomes" id="UP001237448"/>
    </source>
</evidence>
<evidence type="ECO:0000313" key="2">
    <source>
        <dbReference type="EMBL" id="MDQ0395072.1"/>
    </source>
</evidence>
<feature type="compositionally biased region" description="Basic and acidic residues" evidence="1">
    <location>
        <begin position="159"/>
        <end position="170"/>
    </location>
</feature>
<name>A0ABU0FL30_9HYPH</name>
<gene>
    <name evidence="2" type="ORF">J3R73_004864</name>
</gene>
<dbReference type="EMBL" id="JAUSVK010000001">
    <property type="protein sequence ID" value="MDQ0395072.1"/>
    <property type="molecule type" value="Genomic_DNA"/>
</dbReference>